<dbReference type="AlphaFoldDB" id="A0AAN5CTG0"/>
<sequence length="120" mass="12899">QCPTMRSVLLLLISLASATALQCFVPGTCCKEDGYTRNVTMKADCPDPNEEYCMKMWTVDPYTNKTTVYKQCGGGMCKSEGCDDVAQMCCCKGRLCNAASGPALLMTSLAAAAVALLRLY</sequence>
<keyword evidence="1" id="KW-1133">Transmembrane helix</keyword>
<organism evidence="3 4">
    <name type="scientific">Pristionchus mayeri</name>
    <dbReference type="NCBI Taxonomy" id="1317129"/>
    <lineage>
        <taxon>Eukaryota</taxon>
        <taxon>Metazoa</taxon>
        <taxon>Ecdysozoa</taxon>
        <taxon>Nematoda</taxon>
        <taxon>Chromadorea</taxon>
        <taxon>Rhabditida</taxon>
        <taxon>Rhabditina</taxon>
        <taxon>Diplogasteromorpha</taxon>
        <taxon>Diplogasteroidea</taxon>
        <taxon>Neodiplogasteridae</taxon>
        <taxon>Pristionchus</taxon>
    </lineage>
</organism>
<dbReference type="EMBL" id="BTRK01000004">
    <property type="protein sequence ID" value="GMR50095.1"/>
    <property type="molecule type" value="Genomic_DNA"/>
</dbReference>
<keyword evidence="4" id="KW-1185">Reference proteome</keyword>
<feature type="transmembrane region" description="Helical" evidence="1">
    <location>
        <begin position="99"/>
        <end position="119"/>
    </location>
</feature>
<keyword evidence="1" id="KW-0812">Transmembrane</keyword>
<dbReference type="Proteomes" id="UP001328107">
    <property type="component" value="Unassembled WGS sequence"/>
</dbReference>
<evidence type="ECO:0000256" key="1">
    <source>
        <dbReference type="SAM" id="Phobius"/>
    </source>
</evidence>
<protein>
    <submittedName>
        <fullName evidence="3">Uncharacterized protein</fullName>
    </submittedName>
</protein>
<evidence type="ECO:0000313" key="3">
    <source>
        <dbReference type="EMBL" id="GMR50095.1"/>
    </source>
</evidence>
<keyword evidence="1" id="KW-0472">Membrane</keyword>
<proteinExistence type="predicted"/>
<reference evidence="4" key="1">
    <citation type="submission" date="2022-10" db="EMBL/GenBank/DDBJ databases">
        <title>Genome assembly of Pristionchus species.</title>
        <authorList>
            <person name="Yoshida K."/>
            <person name="Sommer R.J."/>
        </authorList>
    </citation>
    <scope>NUCLEOTIDE SEQUENCE [LARGE SCALE GENOMIC DNA]</scope>
    <source>
        <strain evidence="4">RS5460</strain>
    </source>
</reference>
<feature type="non-terminal residue" evidence="3">
    <location>
        <position position="1"/>
    </location>
</feature>
<evidence type="ECO:0000256" key="2">
    <source>
        <dbReference type="SAM" id="SignalP"/>
    </source>
</evidence>
<accession>A0AAN5CTG0</accession>
<evidence type="ECO:0000313" key="4">
    <source>
        <dbReference type="Proteomes" id="UP001328107"/>
    </source>
</evidence>
<name>A0AAN5CTG0_9BILA</name>
<keyword evidence="2" id="KW-0732">Signal</keyword>
<gene>
    <name evidence="3" type="ORF">PMAYCL1PPCAC_20290</name>
</gene>
<feature type="chain" id="PRO_5042884057" evidence="2">
    <location>
        <begin position="21"/>
        <end position="120"/>
    </location>
</feature>
<comment type="caution">
    <text evidence="3">The sequence shown here is derived from an EMBL/GenBank/DDBJ whole genome shotgun (WGS) entry which is preliminary data.</text>
</comment>
<feature type="signal peptide" evidence="2">
    <location>
        <begin position="1"/>
        <end position="20"/>
    </location>
</feature>